<feature type="domain" description="Ig-like" evidence="5">
    <location>
        <begin position="137"/>
        <end position="227"/>
    </location>
</feature>
<evidence type="ECO:0000256" key="3">
    <source>
        <dbReference type="ARBA" id="ARBA00023319"/>
    </source>
</evidence>
<dbReference type="InterPro" id="IPR003599">
    <property type="entry name" value="Ig_sub"/>
</dbReference>
<keyword evidence="4" id="KW-0472">Membrane</keyword>
<accession>A0A7J5Z2W2</accession>
<protein>
    <recommendedName>
        <fullName evidence="5">Ig-like domain-containing protein</fullName>
    </recommendedName>
</protein>
<feature type="transmembrane region" description="Helical" evidence="4">
    <location>
        <begin position="93"/>
        <end position="112"/>
    </location>
</feature>
<dbReference type="PANTHER" id="PTHR11890">
    <property type="entry name" value="INTERLEUKIN-1 RECEPTOR FAMILY MEMBER"/>
    <property type="match status" value="1"/>
</dbReference>
<keyword evidence="4" id="KW-1133">Transmembrane helix</keyword>
<dbReference type="InterPro" id="IPR036179">
    <property type="entry name" value="Ig-like_dom_sf"/>
</dbReference>
<reference evidence="6 7" key="1">
    <citation type="submission" date="2020-03" db="EMBL/GenBank/DDBJ databases">
        <title>Dissostichus mawsoni Genome sequencing and assembly.</title>
        <authorList>
            <person name="Park H."/>
        </authorList>
    </citation>
    <scope>NUCLEOTIDE SEQUENCE [LARGE SCALE GENOMIC DNA]</scope>
    <source>
        <strain evidence="6">DM0001</strain>
        <tissue evidence="6">Muscle</tissue>
    </source>
</reference>
<dbReference type="AlphaFoldDB" id="A0A7J5Z2W2"/>
<dbReference type="InterPro" id="IPR015621">
    <property type="entry name" value="IL-1_rcpt_fam"/>
</dbReference>
<feature type="domain" description="Ig-like" evidence="5">
    <location>
        <begin position="369"/>
        <end position="454"/>
    </location>
</feature>
<evidence type="ECO:0000259" key="5">
    <source>
        <dbReference type="PROSITE" id="PS50835"/>
    </source>
</evidence>
<dbReference type="InterPro" id="IPR035897">
    <property type="entry name" value="Toll_tir_struct_dom_sf"/>
</dbReference>
<dbReference type="PANTHER" id="PTHR11890:SF6">
    <property type="entry name" value="INTERLEUKIN-18 RECEPTOR 1"/>
    <property type="match status" value="1"/>
</dbReference>
<dbReference type="SUPFAM" id="SSF48726">
    <property type="entry name" value="Immunoglobulin"/>
    <property type="match status" value="1"/>
</dbReference>
<evidence type="ECO:0000256" key="1">
    <source>
        <dbReference type="ARBA" id="ARBA00023157"/>
    </source>
</evidence>
<evidence type="ECO:0000313" key="7">
    <source>
        <dbReference type="Proteomes" id="UP000518266"/>
    </source>
</evidence>
<name>A0A7J5Z2W2_DISMA</name>
<dbReference type="Gene3D" id="3.40.50.10140">
    <property type="entry name" value="Toll/interleukin-1 receptor homology (TIR) domain"/>
    <property type="match status" value="1"/>
</dbReference>
<dbReference type="Pfam" id="PF00047">
    <property type="entry name" value="ig"/>
    <property type="match status" value="1"/>
</dbReference>
<evidence type="ECO:0000256" key="2">
    <source>
        <dbReference type="ARBA" id="ARBA00023180"/>
    </source>
</evidence>
<keyword evidence="2" id="KW-0325">Glycoprotein</keyword>
<sequence>MFHTNIPASSNGIQSIARYSHTPIIANICTFPFLSRELNGEQIKMTASLVFKKVSDEDLLKDYTCKLQTVTGPLTFVTISLSQKHSPSYVPRALGIVGFVLMTLAVVVYVRFTMIKQAYCETTECLLYSAAGDHDGESVCSRSPTEIYVKAGEMMALNCNLNGEENHRDAELIWTSPTSQEMDQTPNMSSAEQRHRDLLVHGRSLVILNATANHQGNYSCSLGNTSSQLWFRLRVCTKQSRGCEQRSHYPKICYTREACTLYCPDVYTPAAITLNITSNGVIWYKEGESTPKASYFSSVEKKDDGVYTCTRSYLYYGKIYNMTFTLVLDIQPKGKKNTYPPYVYFCVLNKSLCKMFPPFLHPEKPVNYPVITSPRSGVIHVNLGSPKVIDCKALMYSDFDQVFWFISNSTGINGEQKKITASLVFKKVSDEDLLKNYTCKLQTVTGSSTNVTISLSQNHCQHCVGNGFDSGILKLWRHIFVISLSISSDKTLLFVCIDEKSYDAFLMCYKSDTDAGLNEDDRMCLESVLEERLAVAEAVLDCIEESRTVLLVPSSPDTGPGSGLLSAIHAALVEWQTRLVFIKTEKTEVLRSGSFPEALQILSEAGACVTWKGMRSMPLSSPFWKQLPRYSTAALQSCGGGDLHDAMHTVFEPAQAEGVVQDWRSGSRFFLYLHMVGRSSVGCSTAEESSVVLELDIGGKVPCPGLNCSNNTELHKPVSYCQNRDSCVDETGRLHLCEVYREDTGVFFCDRKIIDSRRAVNVTAARKCVCVVCVCCVCVCVCVFAFTHSKIDDNTEMCDFISQTAEPPSDPPRVVKPYGNVTQEVELATETNVSRAAIIEKVTLQHLNHTYTRIAKNSVGNCTGTIKLKKKIKDTHDF</sequence>
<dbReference type="PROSITE" id="PS50835">
    <property type="entry name" value="IG_LIKE"/>
    <property type="match status" value="2"/>
</dbReference>
<dbReference type="InterPro" id="IPR013151">
    <property type="entry name" value="Immunoglobulin_dom"/>
</dbReference>
<dbReference type="Proteomes" id="UP000518266">
    <property type="component" value="Unassembled WGS sequence"/>
</dbReference>
<dbReference type="EMBL" id="JAAKFY010000007">
    <property type="protein sequence ID" value="KAF3855127.1"/>
    <property type="molecule type" value="Genomic_DNA"/>
</dbReference>
<keyword evidence="4" id="KW-0812">Transmembrane</keyword>
<dbReference type="OrthoDB" id="9940746at2759"/>
<keyword evidence="3" id="KW-0393">Immunoglobulin domain</keyword>
<keyword evidence="7" id="KW-1185">Reference proteome</keyword>
<evidence type="ECO:0000256" key="4">
    <source>
        <dbReference type="SAM" id="Phobius"/>
    </source>
</evidence>
<dbReference type="InterPro" id="IPR007110">
    <property type="entry name" value="Ig-like_dom"/>
</dbReference>
<proteinExistence type="predicted"/>
<comment type="caution">
    <text evidence="6">The sequence shown here is derived from an EMBL/GenBank/DDBJ whole genome shotgun (WGS) entry which is preliminary data.</text>
</comment>
<keyword evidence="1" id="KW-1015">Disulfide bond</keyword>
<gene>
    <name evidence="6" type="ORF">F7725_023182</name>
</gene>
<dbReference type="Gene3D" id="2.60.40.10">
    <property type="entry name" value="Immunoglobulins"/>
    <property type="match status" value="4"/>
</dbReference>
<evidence type="ECO:0000313" key="6">
    <source>
        <dbReference type="EMBL" id="KAF3855127.1"/>
    </source>
</evidence>
<organism evidence="6 7">
    <name type="scientific">Dissostichus mawsoni</name>
    <name type="common">Antarctic cod</name>
    <dbReference type="NCBI Taxonomy" id="36200"/>
    <lineage>
        <taxon>Eukaryota</taxon>
        <taxon>Metazoa</taxon>
        <taxon>Chordata</taxon>
        <taxon>Craniata</taxon>
        <taxon>Vertebrata</taxon>
        <taxon>Euteleostomi</taxon>
        <taxon>Actinopterygii</taxon>
        <taxon>Neopterygii</taxon>
        <taxon>Teleostei</taxon>
        <taxon>Neoteleostei</taxon>
        <taxon>Acanthomorphata</taxon>
        <taxon>Eupercaria</taxon>
        <taxon>Perciformes</taxon>
        <taxon>Notothenioidei</taxon>
        <taxon>Nototheniidae</taxon>
        <taxon>Dissostichus</taxon>
    </lineage>
</organism>
<dbReference type="InterPro" id="IPR013783">
    <property type="entry name" value="Ig-like_fold"/>
</dbReference>
<dbReference type="SMART" id="SM00409">
    <property type="entry name" value="IG"/>
    <property type="match status" value="4"/>
</dbReference>